<evidence type="ECO:0000259" key="6">
    <source>
        <dbReference type="PROSITE" id="PS50011"/>
    </source>
</evidence>
<feature type="compositionally biased region" description="Low complexity" evidence="5">
    <location>
        <begin position="490"/>
        <end position="510"/>
    </location>
</feature>
<dbReference type="GO" id="GO:0004674">
    <property type="term" value="F:protein serine/threonine kinase activity"/>
    <property type="evidence" value="ECO:0007669"/>
    <property type="project" value="TreeGrafter"/>
</dbReference>
<keyword evidence="4" id="KW-0067">ATP-binding</keyword>
<dbReference type="SMART" id="SM00220">
    <property type="entry name" value="S_TKc"/>
    <property type="match status" value="1"/>
</dbReference>
<feature type="compositionally biased region" description="Polar residues" evidence="5">
    <location>
        <begin position="8"/>
        <end position="23"/>
    </location>
</feature>
<keyword evidence="1" id="KW-0808">Transferase</keyword>
<dbReference type="PANTHER" id="PTHR44329:SF288">
    <property type="entry name" value="MITOGEN-ACTIVATED PROTEIN KINASE KINASE KINASE 20"/>
    <property type="match status" value="1"/>
</dbReference>
<dbReference type="PANTHER" id="PTHR44329">
    <property type="entry name" value="SERINE/THREONINE-PROTEIN KINASE TNNI3K-RELATED"/>
    <property type="match status" value="1"/>
</dbReference>
<evidence type="ECO:0000313" key="7">
    <source>
        <dbReference type="EMBL" id="CAD9480071.1"/>
    </source>
</evidence>
<dbReference type="SUPFAM" id="SSF56112">
    <property type="entry name" value="Protein kinase-like (PK-like)"/>
    <property type="match status" value="1"/>
</dbReference>
<organism evidence="7">
    <name type="scientific">Helicotheca tamesis</name>
    <dbReference type="NCBI Taxonomy" id="374047"/>
    <lineage>
        <taxon>Eukaryota</taxon>
        <taxon>Sar</taxon>
        <taxon>Stramenopiles</taxon>
        <taxon>Ochrophyta</taxon>
        <taxon>Bacillariophyta</taxon>
        <taxon>Mediophyceae</taxon>
        <taxon>Lithodesmiophycidae</taxon>
        <taxon>Lithodesmiales</taxon>
        <taxon>Lithodesmiaceae</taxon>
        <taxon>Helicotheca</taxon>
    </lineage>
</organism>
<evidence type="ECO:0000256" key="5">
    <source>
        <dbReference type="SAM" id="MobiDB-lite"/>
    </source>
</evidence>
<evidence type="ECO:0000256" key="1">
    <source>
        <dbReference type="ARBA" id="ARBA00022679"/>
    </source>
</evidence>
<gene>
    <name evidence="7" type="ORF">HTAM1171_LOCUS3427</name>
</gene>
<evidence type="ECO:0000256" key="3">
    <source>
        <dbReference type="ARBA" id="ARBA00022777"/>
    </source>
</evidence>
<reference evidence="7" key="1">
    <citation type="submission" date="2021-01" db="EMBL/GenBank/DDBJ databases">
        <authorList>
            <person name="Corre E."/>
            <person name="Pelletier E."/>
            <person name="Niang G."/>
            <person name="Scheremetjew M."/>
            <person name="Finn R."/>
            <person name="Kale V."/>
            <person name="Holt S."/>
            <person name="Cochrane G."/>
            <person name="Meng A."/>
            <person name="Brown T."/>
            <person name="Cohen L."/>
        </authorList>
    </citation>
    <scope>NUCLEOTIDE SEQUENCE</scope>
    <source>
        <strain evidence="7">CCMP826</strain>
    </source>
</reference>
<proteinExistence type="predicted"/>
<name>A0A7S2H492_9STRA</name>
<keyword evidence="3" id="KW-0418">Kinase</keyword>
<dbReference type="Pfam" id="PF00069">
    <property type="entry name" value="Pkinase"/>
    <property type="match status" value="1"/>
</dbReference>
<dbReference type="AlphaFoldDB" id="A0A7S2H492"/>
<dbReference type="GO" id="GO:0005524">
    <property type="term" value="F:ATP binding"/>
    <property type="evidence" value="ECO:0007669"/>
    <property type="project" value="UniProtKB-KW"/>
</dbReference>
<evidence type="ECO:0000256" key="2">
    <source>
        <dbReference type="ARBA" id="ARBA00022741"/>
    </source>
</evidence>
<accession>A0A7S2H492</accession>
<dbReference type="InterPro" id="IPR000719">
    <property type="entry name" value="Prot_kinase_dom"/>
</dbReference>
<dbReference type="Gene3D" id="1.10.510.10">
    <property type="entry name" value="Transferase(Phosphotransferase) domain 1"/>
    <property type="match status" value="1"/>
</dbReference>
<dbReference type="PROSITE" id="PS50011">
    <property type="entry name" value="PROTEIN_KINASE_DOM"/>
    <property type="match status" value="1"/>
</dbReference>
<feature type="compositionally biased region" description="Basic and acidic residues" evidence="5">
    <location>
        <begin position="25"/>
        <end position="47"/>
    </location>
</feature>
<feature type="domain" description="Protein kinase" evidence="6">
    <location>
        <begin position="138"/>
        <end position="472"/>
    </location>
</feature>
<dbReference type="InterPro" id="IPR011009">
    <property type="entry name" value="Kinase-like_dom_sf"/>
</dbReference>
<dbReference type="Gene3D" id="3.30.200.20">
    <property type="entry name" value="Phosphorylase Kinase, domain 1"/>
    <property type="match status" value="1"/>
</dbReference>
<dbReference type="EMBL" id="HBGV01005720">
    <property type="protein sequence ID" value="CAD9480071.1"/>
    <property type="molecule type" value="Transcribed_RNA"/>
</dbReference>
<feature type="region of interest" description="Disordered" evidence="5">
    <location>
        <begin position="484"/>
        <end position="510"/>
    </location>
</feature>
<keyword evidence="2" id="KW-0547">Nucleotide-binding</keyword>
<sequence>MLALAANEHNSMSGAHTHNTTTESDNEKLSPVKDRPPLRRHRTECNRSTDPPAFALRRHRSAQQVAHPCEHADHCVSTCEGYGRVCPASARVASRTAHLAVGRLCVGSSIFAPPITADGSVETNGQQLGCASVNLEDLDIGDILGRGGFSEVRVATMKVNRVCSKTKEGKDDAIPVVKVLPANHTSASVSKGENQYAFKALSRRVMVNANSFKRGAADLAIEAQFLSALQHPHIIKLHGVAAEGAEAGFASGRAGGFFLLIDRLYVTLEQRISTWRDLSAKYNGMFYRASHDLRGCKRRAMLIERLRDAADLADAVRYLHSQKIVYRDLKPDNVGYDSQGVLKLFDFGLAKELKSRRRNCKGTYNLSGNTGSKRYMAPEVALYKPYDERVDAYSFGVVLYEISSMEKPFKDWTAGKHKEEVVEGRFRPKIEHPHGIHSFWPAPLVDLINVCWAHNMSRRPDFDLITQVLDKLCGNIQGKEGQVRGIGKTGSFASNGSSGDNSDSSNSRGGFRTKLAQKMRQAACLKKSRNQESARMA</sequence>
<evidence type="ECO:0000256" key="4">
    <source>
        <dbReference type="ARBA" id="ARBA00022840"/>
    </source>
</evidence>
<protein>
    <recommendedName>
        <fullName evidence="6">Protein kinase domain-containing protein</fullName>
    </recommendedName>
</protein>
<dbReference type="InterPro" id="IPR051681">
    <property type="entry name" value="Ser/Thr_Kinases-Pseudokinases"/>
</dbReference>
<feature type="region of interest" description="Disordered" evidence="5">
    <location>
        <begin position="1"/>
        <end position="51"/>
    </location>
</feature>